<dbReference type="PANTHER" id="PTHR34297:SF1">
    <property type="entry name" value="ASP23_GLS24 FAMILY ENVELOPE STRESS RESPONSE PROTEIN"/>
    <property type="match status" value="1"/>
</dbReference>
<dbReference type="RefSeq" id="WP_147058872.1">
    <property type="nucleotide sequence ID" value="NZ_BJYL01000034.1"/>
</dbReference>
<dbReference type="PANTHER" id="PTHR34297">
    <property type="entry name" value="HYPOTHETICAL CYTOSOLIC PROTEIN-RELATED"/>
    <property type="match status" value="1"/>
</dbReference>
<proteinExistence type="inferred from homology"/>
<evidence type="ECO:0000313" key="3">
    <source>
        <dbReference type="Proteomes" id="UP000321901"/>
    </source>
</evidence>
<evidence type="ECO:0008006" key="4">
    <source>
        <dbReference type="Google" id="ProtNLM"/>
    </source>
</evidence>
<protein>
    <recommendedName>
        <fullName evidence="4">Asp23/Gls24 family envelope stress response protein</fullName>
    </recommendedName>
</protein>
<comment type="similarity">
    <text evidence="1">Belongs to the asp23 family.</text>
</comment>
<dbReference type="OrthoDB" id="9793465at2"/>
<keyword evidence="3" id="KW-1185">Reference proteome</keyword>
<evidence type="ECO:0000313" key="2">
    <source>
        <dbReference type="EMBL" id="GEN84220.1"/>
    </source>
</evidence>
<reference evidence="2 3" key="1">
    <citation type="submission" date="2019-07" db="EMBL/GenBank/DDBJ databases">
        <title>Whole genome shotgun sequence of Sporosarcina luteola NBRC 105378.</title>
        <authorList>
            <person name="Hosoyama A."/>
            <person name="Uohara A."/>
            <person name="Ohji S."/>
            <person name="Ichikawa N."/>
        </authorList>
    </citation>
    <scope>NUCLEOTIDE SEQUENCE [LARGE SCALE GENOMIC DNA]</scope>
    <source>
        <strain evidence="2 3">NBRC 105378</strain>
    </source>
</reference>
<accession>A0A511Z9T4</accession>
<dbReference type="EMBL" id="BJYL01000034">
    <property type="protein sequence ID" value="GEN84220.1"/>
    <property type="molecule type" value="Genomic_DNA"/>
</dbReference>
<gene>
    <name evidence="2" type="primary">yqhY</name>
    <name evidence="2" type="ORF">SLU01_25320</name>
</gene>
<evidence type="ECO:0000256" key="1">
    <source>
        <dbReference type="ARBA" id="ARBA00005721"/>
    </source>
</evidence>
<dbReference type="Pfam" id="PF03780">
    <property type="entry name" value="Asp23"/>
    <property type="match status" value="1"/>
</dbReference>
<organism evidence="2 3">
    <name type="scientific">Sporosarcina luteola</name>
    <dbReference type="NCBI Taxonomy" id="582850"/>
    <lineage>
        <taxon>Bacteria</taxon>
        <taxon>Bacillati</taxon>
        <taxon>Bacillota</taxon>
        <taxon>Bacilli</taxon>
        <taxon>Bacillales</taxon>
        <taxon>Caryophanaceae</taxon>
        <taxon>Sporosarcina</taxon>
    </lineage>
</organism>
<dbReference type="AlphaFoldDB" id="A0A511Z9T4"/>
<comment type="caution">
    <text evidence="2">The sequence shown here is derived from an EMBL/GenBank/DDBJ whole genome shotgun (WGS) entry which is preliminary data.</text>
</comment>
<dbReference type="InterPro" id="IPR005531">
    <property type="entry name" value="Asp23"/>
</dbReference>
<sequence>MAEKTNPSFVGMSSKGDAVLGRVQLAPEVLEVIIGIATNEVEGVATTKGNFATGVAEKFGKVFHGKGVKTDWLDDKLIIDVYCVVQYGYSIPAVATDIQKQIRQTVFNMTSLETKEVNVHITGIDFETPAETE</sequence>
<dbReference type="Proteomes" id="UP000321901">
    <property type="component" value="Unassembled WGS sequence"/>
</dbReference>
<name>A0A511Z9T4_9BACL</name>